<dbReference type="STRING" id="578942.SAMN05216289_12913"/>
<gene>
    <name evidence="1" type="ORF">SAMN05216289_12913</name>
</gene>
<dbReference type="Proteomes" id="UP000198575">
    <property type="component" value="Unassembled WGS sequence"/>
</dbReference>
<sequence length="422" mass="45068">MNALPELPRSIREVDERAERDLRRMEQAADREPHDDAWRPTVTLRRAADIPCVPIRWLWPGWLARGKLHLLAGAPGVGKSTLGMALAAAVSSGGRWPSGSSAPTGSVLIWSGEDDPGDTLIPRLRAAGANLDRVFFVGDVADAEGVRYFDPARDVQALSIEADRIGNVSLIVADPVVSAVAGDSHKNTEVRRALQPLVELADRIGAAILGITHFSKGSQGRDPTERVVGSIAFGALARVVLVAAKSAEGEDGPPRMLARAKSNIGPDGGGFGYDLEQVDIGQGMQASMVRWGATLDGSARELLGAAEEVMGDVADAITSAEQFLRQILADGPVPAKQVKSDAGNAGVAWASVRRAKTRLGVITRKDGGHFGEGPQQWLWELSDDPETLKVLKNPEGAQQKNVSTFSKVEHLQAEQAEWEDDE</sequence>
<dbReference type="Gene3D" id="3.40.50.300">
    <property type="entry name" value="P-loop containing nucleotide triphosphate hydrolases"/>
    <property type="match status" value="1"/>
</dbReference>
<organism evidence="1 2">
    <name type="scientific">Dokdonella immobilis</name>
    <dbReference type="NCBI Taxonomy" id="578942"/>
    <lineage>
        <taxon>Bacteria</taxon>
        <taxon>Pseudomonadati</taxon>
        <taxon>Pseudomonadota</taxon>
        <taxon>Gammaproteobacteria</taxon>
        <taxon>Lysobacterales</taxon>
        <taxon>Rhodanobacteraceae</taxon>
        <taxon>Dokdonella</taxon>
    </lineage>
</organism>
<evidence type="ECO:0000313" key="1">
    <source>
        <dbReference type="EMBL" id="SFN53857.1"/>
    </source>
</evidence>
<dbReference type="EMBL" id="FOVF01000029">
    <property type="protein sequence ID" value="SFN53857.1"/>
    <property type="molecule type" value="Genomic_DNA"/>
</dbReference>
<dbReference type="AlphaFoldDB" id="A0A1I4ZUL6"/>
<dbReference type="InterPro" id="IPR027417">
    <property type="entry name" value="P-loop_NTPase"/>
</dbReference>
<keyword evidence="2" id="KW-1185">Reference proteome</keyword>
<dbReference type="Pfam" id="PF13481">
    <property type="entry name" value="AAA_25"/>
    <property type="match status" value="1"/>
</dbReference>
<evidence type="ECO:0000313" key="2">
    <source>
        <dbReference type="Proteomes" id="UP000198575"/>
    </source>
</evidence>
<dbReference type="SUPFAM" id="SSF52540">
    <property type="entry name" value="P-loop containing nucleoside triphosphate hydrolases"/>
    <property type="match status" value="1"/>
</dbReference>
<protein>
    <submittedName>
        <fullName evidence="1">AAA domain-containing protein</fullName>
    </submittedName>
</protein>
<accession>A0A1I4ZUL6</accession>
<proteinExistence type="predicted"/>
<name>A0A1I4ZUL6_9GAMM</name>
<dbReference type="RefSeq" id="WP_217647895.1">
    <property type="nucleotide sequence ID" value="NZ_FOVF01000029.1"/>
</dbReference>
<reference evidence="1 2" key="1">
    <citation type="submission" date="2016-10" db="EMBL/GenBank/DDBJ databases">
        <authorList>
            <person name="de Groot N.N."/>
        </authorList>
    </citation>
    <scope>NUCLEOTIDE SEQUENCE [LARGE SCALE GENOMIC DNA]</scope>
    <source>
        <strain evidence="1 2">CGMCC 1.7659</strain>
    </source>
</reference>